<protein>
    <recommendedName>
        <fullName evidence="1">valine--tRNA ligase</fullName>
        <ecNumber evidence="1">6.1.1.9</ecNumber>
    </recommendedName>
    <alternativeName>
        <fullName evidence="7">Valyl-tRNA synthetase</fullName>
    </alternativeName>
</protein>
<dbReference type="GO" id="GO:0005524">
    <property type="term" value="F:ATP binding"/>
    <property type="evidence" value="ECO:0007669"/>
    <property type="project" value="UniProtKB-KW"/>
</dbReference>
<dbReference type="InterPro" id="IPR013155">
    <property type="entry name" value="M/V/L/I-tRNA-synth_anticd-bd"/>
</dbReference>
<evidence type="ECO:0000313" key="12">
    <source>
        <dbReference type="Proteomes" id="UP000178977"/>
    </source>
</evidence>
<dbReference type="Proteomes" id="UP000178977">
    <property type="component" value="Unassembled WGS sequence"/>
</dbReference>
<organism evidence="11 12">
    <name type="scientific">Candidatus Sungbacteria bacterium RIFCSPLOWO2_01_FULL_60_25</name>
    <dbReference type="NCBI Taxonomy" id="1802281"/>
    <lineage>
        <taxon>Bacteria</taxon>
        <taxon>Candidatus Sungiibacteriota</taxon>
    </lineage>
</organism>
<reference evidence="11 12" key="1">
    <citation type="journal article" date="2016" name="Nat. Commun.">
        <title>Thousands of microbial genomes shed light on interconnected biogeochemical processes in an aquifer system.</title>
        <authorList>
            <person name="Anantharaman K."/>
            <person name="Brown C.T."/>
            <person name="Hug L.A."/>
            <person name="Sharon I."/>
            <person name="Castelle C.J."/>
            <person name="Probst A.J."/>
            <person name="Thomas B.C."/>
            <person name="Singh A."/>
            <person name="Wilkins M.J."/>
            <person name="Karaoz U."/>
            <person name="Brodie E.L."/>
            <person name="Williams K.H."/>
            <person name="Hubbard S.S."/>
            <person name="Banfield J.F."/>
        </authorList>
    </citation>
    <scope>NUCLEOTIDE SEQUENCE [LARGE SCALE GENOMIC DNA]</scope>
</reference>
<dbReference type="Gene3D" id="3.40.50.620">
    <property type="entry name" value="HUPs"/>
    <property type="match status" value="1"/>
</dbReference>
<evidence type="ECO:0000256" key="2">
    <source>
        <dbReference type="ARBA" id="ARBA00022598"/>
    </source>
</evidence>
<dbReference type="InterPro" id="IPR009080">
    <property type="entry name" value="tRNAsynth_Ia_anticodon-bd"/>
</dbReference>
<comment type="caution">
    <text evidence="11">The sequence shown here is derived from an EMBL/GenBank/DDBJ whole genome shotgun (WGS) entry which is preliminary data.</text>
</comment>
<evidence type="ECO:0000256" key="7">
    <source>
        <dbReference type="ARBA" id="ARBA00029936"/>
    </source>
</evidence>
<evidence type="ECO:0000259" key="9">
    <source>
        <dbReference type="Pfam" id="PF00133"/>
    </source>
</evidence>
<dbReference type="InterPro" id="IPR002303">
    <property type="entry name" value="Valyl-tRNA_ligase"/>
</dbReference>
<dbReference type="AlphaFoldDB" id="A0A1G2LGE4"/>
<dbReference type="GO" id="GO:0006438">
    <property type="term" value="P:valyl-tRNA aminoacylation"/>
    <property type="evidence" value="ECO:0007669"/>
    <property type="project" value="InterPro"/>
</dbReference>
<evidence type="ECO:0000256" key="4">
    <source>
        <dbReference type="ARBA" id="ARBA00022840"/>
    </source>
</evidence>
<evidence type="ECO:0000256" key="1">
    <source>
        <dbReference type="ARBA" id="ARBA00013169"/>
    </source>
</evidence>
<keyword evidence="4" id="KW-0067">ATP-binding</keyword>
<dbReference type="STRING" id="1802281.A3A44_02840"/>
<evidence type="ECO:0000256" key="8">
    <source>
        <dbReference type="ARBA" id="ARBA00047552"/>
    </source>
</evidence>
<keyword evidence="2" id="KW-0436">Ligase</keyword>
<dbReference type="GO" id="GO:0005829">
    <property type="term" value="C:cytosol"/>
    <property type="evidence" value="ECO:0007669"/>
    <property type="project" value="TreeGrafter"/>
</dbReference>
<dbReference type="EMBL" id="MHQT01000011">
    <property type="protein sequence ID" value="OHA09871.1"/>
    <property type="molecule type" value="Genomic_DNA"/>
</dbReference>
<feature type="domain" description="Aminoacyl-tRNA synthetase class Ia" evidence="9">
    <location>
        <begin position="1"/>
        <end position="74"/>
    </location>
</feature>
<dbReference type="Pfam" id="PF08264">
    <property type="entry name" value="Anticodon_1"/>
    <property type="match status" value="1"/>
</dbReference>
<dbReference type="CDD" id="cd07962">
    <property type="entry name" value="Anticodon_Ia_Val"/>
    <property type="match status" value="1"/>
</dbReference>
<dbReference type="InterPro" id="IPR002300">
    <property type="entry name" value="aa-tRNA-synth_Ia"/>
</dbReference>
<evidence type="ECO:0000313" key="11">
    <source>
        <dbReference type="EMBL" id="OHA09871.1"/>
    </source>
</evidence>
<comment type="catalytic activity">
    <reaction evidence="8">
        <text>tRNA(Val) + L-valine + ATP = L-valyl-tRNA(Val) + AMP + diphosphate</text>
        <dbReference type="Rhea" id="RHEA:10704"/>
        <dbReference type="Rhea" id="RHEA-COMP:9672"/>
        <dbReference type="Rhea" id="RHEA-COMP:9708"/>
        <dbReference type="ChEBI" id="CHEBI:30616"/>
        <dbReference type="ChEBI" id="CHEBI:33019"/>
        <dbReference type="ChEBI" id="CHEBI:57762"/>
        <dbReference type="ChEBI" id="CHEBI:78442"/>
        <dbReference type="ChEBI" id="CHEBI:78537"/>
        <dbReference type="ChEBI" id="CHEBI:456215"/>
        <dbReference type="EC" id="6.1.1.9"/>
    </reaction>
</comment>
<dbReference type="SUPFAM" id="SSF47323">
    <property type="entry name" value="Anticodon-binding domain of a subclass of class I aminoacyl-tRNA synthetases"/>
    <property type="match status" value="1"/>
</dbReference>
<keyword evidence="3" id="KW-0547">Nucleotide-binding</keyword>
<evidence type="ECO:0000256" key="3">
    <source>
        <dbReference type="ARBA" id="ARBA00022741"/>
    </source>
</evidence>
<evidence type="ECO:0000256" key="5">
    <source>
        <dbReference type="ARBA" id="ARBA00022917"/>
    </source>
</evidence>
<gene>
    <name evidence="11" type="ORF">A3A44_02840</name>
</gene>
<dbReference type="InterPro" id="IPR033705">
    <property type="entry name" value="Anticodon_Ia_Val"/>
</dbReference>
<evidence type="ECO:0000259" key="10">
    <source>
        <dbReference type="Pfam" id="PF08264"/>
    </source>
</evidence>
<dbReference type="Gene3D" id="1.10.730.10">
    <property type="entry name" value="Isoleucyl-tRNA Synthetase, Domain 1"/>
    <property type="match status" value="1"/>
</dbReference>
<evidence type="ECO:0000256" key="6">
    <source>
        <dbReference type="ARBA" id="ARBA00023146"/>
    </source>
</evidence>
<feature type="domain" description="Methionyl/Valyl/Leucyl/Isoleucyl-tRNA synthetase anticodon-binding" evidence="10">
    <location>
        <begin position="131"/>
        <end position="246"/>
    </location>
</feature>
<dbReference type="PANTHER" id="PTHR11946">
    <property type="entry name" value="VALYL-TRNA SYNTHETASES"/>
    <property type="match status" value="1"/>
</dbReference>
<sequence length="247" mass="28818">METGYDILFFWVARMIMFGLYRTGKVPFKTVYLHGLVRDKDRQKMSKSKGNVIDPLGVAEQYGTDAVRMALTVGNLPGNDIIISEEKIRGYRNFANKLWNIHRFIMMKSQIPSTKLQTNSKDKIIKFAPDDRKRLKELQALVRKVTTHLEKFEFHHAAETIYHYTWHTFADRIVEEAKPRLESTDANERAQALSLLFEIHSTVLKLLHPFMPFITEELWQDLPLQETGNKKQKAEKGLLMVEPWPTK</sequence>
<keyword evidence="6" id="KW-0030">Aminoacyl-tRNA synthetase</keyword>
<dbReference type="GO" id="GO:0004832">
    <property type="term" value="F:valine-tRNA ligase activity"/>
    <property type="evidence" value="ECO:0007669"/>
    <property type="project" value="UniProtKB-EC"/>
</dbReference>
<accession>A0A1G2LGE4</accession>
<keyword evidence="5" id="KW-0648">Protein biosynthesis</keyword>
<dbReference type="EC" id="6.1.1.9" evidence="1"/>
<dbReference type="Pfam" id="PF00133">
    <property type="entry name" value="tRNA-synt_1"/>
    <property type="match status" value="1"/>
</dbReference>
<name>A0A1G2LGE4_9BACT</name>
<proteinExistence type="predicted"/>
<dbReference type="PANTHER" id="PTHR11946:SF93">
    <property type="entry name" value="VALINE--TRNA LIGASE, CHLOROPLASTIC_MITOCHONDRIAL 2"/>
    <property type="match status" value="1"/>
</dbReference>
<dbReference type="InterPro" id="IPR014729">
    <property type="entry name" value="Rossmann-like_a/b/a_fold"/>
</dbReference>
<dbReference type="SUPFAM" id="SSF52374">
    <property type="entry name" value="Nucleotidylyl transferase"/>
    <property type="match status" value="1"/>
</dbReference>